<dbReference type="HOGENOM" id="CLU_134351_0_0_4"/>
<organism evidence="2 3">
    <name type="scientific">Janthinobacterium agaricidamnosum NBRC 102515 = DSM 9628</name>
    <dbReference type="NCBI Taxonomy" id="1349767"/>
    <lineage>
        <taxon>Bacteria</taxon>
        <taxon>Pseudomonadati</taxon>
        <taxon>Pseudomonadota</taxon>
        <taxon>Betaproteobacteria</taxon>
        <taxon>Burkholderiales</taxon>
        <taxon>Oxalobacteraceae</taxon>
        <taxon>Janthinobacterium</taxon>
    </lineage>
</organism>
<dbReference type="EMBL" id="HG322949">
    <property type="protein sequence ID" value="CDG84364.1"/>
    <property type="molecule type" value="Genomic_DNA"/>
</dbReference>
<keyword evidence="3" id="KW-1185">Reference proteome</keyword>
<dbReference type="RefSeq" id="WP_051781031.1">
    <property type="nucleotide sequence ID" value="NZ_BCTH01000095.1"/>
</dbReference>
<gene>
    <name evidence="2" type="ORF">GJA_3749</name>
</gene>
<dbReference type="OrthoDB" id="117129at2"/>
<accession>W0V6B0</accession>
<dbReference type="KEGG" id="jag:GJA_3749"/>
<evidence type="ECO:0000259" key="1">
    <source>
        <dbReference type="Pfam" id="PF05117"/>
    </source>
</evidence>
<dbReference type="eggNOG" id="ENOG5032VMX">
    <property type="taxonomic scope" value="Bacteria"/>
</dbReference>
<reference evidence="2 3" key="1">
    <citation type="journal article" date="2015" name="Genome Announc.">
        <title>Genome Sequence of Mushroom Soft-Rot Pathogen Janthinobacterium agaricidamnosum.</title>
        <authorList>
            <person name="Graupner K."/>
            <person name="Lackner G."/>
            <person name="Hertweck C."/>
        </authorList>
    </citation>
    <scope>NUCLEOTIDE SEQUENCE [LARGE SCALE GENOMIC DNA]</scope>
    <source>
        <strain evidence="3">NBRC 102515 / DSM 9628</strain>
    </source>
</reference>
<evidence type="ECO:0000313" key="3">
    <source>
        <dbReference type="Proteomes" id="UP000027604"/>
    </source>
</evidence>
<evidence type="ECO:0000313" key="2">
    <source>
        <dbReference type="EMBL" id="CDG84364.1"/>
    </source>
</evidence>
<dbReference type="Pfam" id="PF05117">
    <property type="entry name" value="DUF695"/>
    <property type="match status" value="1"/>
</dbReference>
<sequence length="144" mass="16440">MNLSSTSAKSWATVVTHSDAQAIIYRFVDAFHPDWDLSTQPDRIILAWKYQAENGMPSPAERERMEALEEILEPVVEEEGFATLALVSTGENLREWVYYTASGEEFFNRLNQALAIHPRFPIEIHSAPDPAWTTYERLRASVVK</sequence>
<dbReference type="AlphaFoldDB" id="W0V6B0"/>
<dbReference type="Proteomes" id="UP000027604">
    <property type="component" value="Chromosome I"/>
</dbReference>
<name>W0V6B0_9BURK</name>
<dbReference type="PATRIC" id="fig|1349767.4.peg.344"/>
<feature type="domain" description="DUF695" evidence="1">
    <location>
        <begin position="10"/>
        <end position="135"/>
    </location>
</feature>
<protein>
    <recommendedName>
        <fullName evidence="1">DUF695 domain-containing protein</fullName>
    </recommendedName>
</protein>
<dbReference type="InterPro" id="IPR016097">
    <property type="entry name" value="DUF695"/>
</dbReference>
<proteinExistence type="predicted"/>